<dbReference type="STRING" id="34062.AXE82_09755"/>
<dbReference type="AlphaFoldDB" id="A0A2D2LTD9"/>
<evidence type="ECO:0000313" key="1">
    <source>
        <dbReference type="EMBL" id="ATR78295.1"/>
    </source>
</evidence>
<accession>A0A2D2LTD9</accession>
<dbReference type="RefSeq" id="WP_100269624.1">
    <property type="nucleotide sequence ID" value="NZ_CP024443.1"/>
</dbReference>
<gene>
    <name evidence="1" type="ORF">NP7_02875</name>
</gene>
<evidence type="ECO:0008006" key="3">
    <source>
        <dbReference type="Google" id="ProtNLM"/>
    </source>
</evidence>
<proteinExistence type="predicted"/>
<dbReference type="Gene3D" id="3.40.50.1000">
    <property type="entry name" value="HAD superfamily/HAD-like"/>
    <property type="match status" value="1"/>
</dbReference>
<dbReference type="InterPro" id="IPR024197">
    <property type="entry name" value="TPP-like"/>
</dbReference>
<dbReference type="PIRSF" id="PIRSF030802">
    <property type="entry name" value="UCP030802"/>
    <property type="match status" value="1"/>
</dbReference>
<protein>
    <recommendedName>
        <fullName evidence="3">Haloacid dehalogenase</fullName>
    </recommendedName>
</protein>
<dbReference type="Proteomes" id="UP000229340">
    <property type="component" value="Chromosome"/>
</dbReference>
<reference evidence="2" key="1">
    <citation type="submission" date="2017-11" db="EMBL/GenBank/DDBJ databases">
        <title>Complete genome sequence of Moraxella osloensis NP7 isolated from human skin.</title>
        <authorList>
            <person name="Lee K."/>
            <person name="Lim J.Y."/>
            <person name="Hwang I."/>
        </authorList>
    </citation>
    <scope>NUCLEOTIDE SEQUENCE [LARGE SCALE GENOMIC DNA]</scope>
    <source>
        <strain evidence="2">NP7</strain>
    </source>
</reference>
<dbReference type="EMBL" id="CP024443">
    <property type="protein sequence ID" value="ATR78295.1"/>
    <property type="molecule type" value="Genomic_DNA"/>
</dbReference>
<organism evidence="1 2">
    <name type="scientific">Faucicola osloensis</name>
    <name type="common">Moraxella osloensis</name>
    <dbReference type="NCBI Taxonomy" id="34062"/>
    <lineage>
        <taxon>Bacteria</taxon>
        <taxon>Pseudomonadati</taxon>
        <taxon>Pseudomonadota</taxon>
        <taxon>Gammaproteobacteria</taxon>
        <taxon>Moraxellales</taxon>
        <taxon>Moraxellaceae</taxon>
        <taxon>Faucicola</taxon>
    </lineage>
</organism>
<dbReference type="InterPro" id="IPR036412">
    <property type="entry name" value="HAD-like_sf"/>
</dbReference>
<dbReference type="SUPFAM" id="SSF56784">
    <property type="entry name" value="HAD-like"/>
    <property type="match status" value="1"/>
</dbReference>
<name>A0A2D2LTD9_FAUOS</name>
<evidence type="ECO:0000313" key="2">
    <source>
        <dbReference type="Proteomes" id="UP000229340"/>
    </source>
</evidence>
<dbReference type="InterPro" id="IPR023214">
    <property type="entry name" value="HAD_sf"/>
</dbReference>
<sequence length="276" mass="31249">MTDFFKPEARFFESKVALVKPYALMDLDDTLFQTQRKIAAWQLPMDGLVAATVDKQNAPLSFLTPKQCHFFNWLSQSTELIPVTARDTTEIMRVKLPFDSWQVLTHGAVIVAPSGQICARWQRLMAGQLVALQAKLSQLMARLAGFEALRITPHYEHFIVDDNATDLMVYVAIKHQHKDHDALLQFAAQLPSVLNEAADLGNEFYIHVNANNLALLPHVVNKHHAMRFLLDYHLDKNRPCFGFGDSLADLPFLQLLDWYGTPNRGQLHDAISQGCL</sequence>